<reference evidence="5 6" key="1">
    <citation type="submission" date="2019-09" db="EMBL/GenBank/DDBJ databases">
        <title>The hologenome of the rock-dwelling lichen Lasallia pustulata.</title>
        <authorList>
            <person name="Greshake Tzovaras B."/>
            <person name="Segers F."/>
            <person name="Bicker A."/>
            <person name="Dal Grande F."/>
            <person name="Otte J."/>
            <person name="Hankeln T."/>
            <person name="Schmitt I."/>
            <person name="Ebersberger I."/>
        </authorList>
    </citation>
    <scope>NUCLEOTIDE SEQUENCE [LARGE SCALE GENOMIC DNA]</scope>
    <source>
        <strain evidence="5">A1-1</strain>
    </source>
</reference>
<feature type="compositionally biased region" description="Basic and acidic residues" evidence="3">
    <location>
        <begin position="364"/>
        <end position="373"/>
    </location>
</feature>
<gene>
    <name evidence="5" type="ORF">FRX48_02683</name>
</gene>
<dbReference type="InterPro" id="IPR000182">
    <property type="entry name" value="GNAT_dom"/>
</dbReference>
<comment type="caution">
    <text evidence="5">The sequence shown here is derived from an EMBL/GenBank/DDBJ whole genome shotgun (WGS) entry which is preliminary data.</text>
</comment>
<evidence type="ECO:0000313" key="5">
    <source>
        <dbReference type="EMBL" id="KAA6414320.1"/>
    </source>
</evidence>
<evidence type="ECO:0000256" key="2">
    <source>
        <dbReference type="ARBA" id="ARBA00023315"/>
    </source>
</evidence>
<dbReference type="Gene3D" id="3.40.630.30">
    <property type="match status" value="1"/>
</dbReference>
<dbReference type="PANTHER" id="PTHR42919:SF8">
    <property type="entry name" value="N-ALPHA-ACETYLTRANSFERASE 50"/>
    <property type="match status" value="1"/>
</dbReference>
<evidence type="ECO:0000256" key="3">
    <source>
        <dbReference type="SAM" id="MobiDB-lite"/>
    </source>
</evidence>
<name>A0A5M8Q049_9LECA</name>
<dbReference type="EMBL" id="VXIT01000003">
    <property type="protein sequence ID" value="KAA6414320.1"/>
    <property type="molecule type" value="Genomic_DNA"/>
</dbReference>
<feature type="compositionally biased region" description="Acidic residues" evidence="3">
    <location>
        <begin position="351"/>
        <end position="363"/>
    </location>
</feature>
<dbReference type="InterPro" id="IPR051556">
    <property type="entry name" value="N-term/lysine_N-AcTrnsfr"/>
</dbReference>
<feature type="region of interest" description="Disordered" evidence="3">
    <location>
        <begin position="307"/>
        <end position="373"/>
    </location>
</feature>
<feature type="domain" description="N-acetyltransferase" evidence="4">
    <location>
        <begin position="72"/>
        <end position="249"/>
    </location>
</feature>
<feature type="region of interest" description="Disordered" evidence="3">
    <location>
        <begin position="25"/>
        <end position="78"/>
    </location>
</feature>
<feature type="compositionally biased region" description="Low complexity" evidence="3">
    <location>
        <begin position="69"/>
        <end position="78"/>
    </location>
</feature>
<dbReference type="PANTHER" id="PTHR42919">
    <property type="entry name" value="N-ALPHA-ACETYLTRANSFERASE"/>
    <property type="match status" value="1"/>
</dbReference>
<dbReference type="PROSITE" id="PS51186">
    <property type="entry name" value="GNAT"/>
    <property type="match status" value="1"/>
</dbReference>
<proteinExistence type="predicted"/>
<dbReference type="InterPro" id="IPR016181">
    <property type="entry name" value="Acyl_CoA_acyltransferase"/>
</dbReference>
<feature type="compositionally biased region" description="Low complexity" evidence="3">
    <location>
        <begin position="28"/>
        <end position="42"/>
    </location>
</feature>
<sequence>MELSSLSKPPTTTSPPSRVFRALSRLLPSSAATTKPTTTPSARPLAHSSTPTFPNLSPAPTFPSSPRRPSNLTLQPLTPSTLPAFKRLTAVLFPIRYPDKFYTDALSDPAISSLSRIAIWRSSAAQPGKRKRSDANEVGAEEGKVVGLIRCRVEPLPSPITEATDAAVGEKKQIYLQTLGVLSPYRTLGVASALLDEVVGVGIREFGVTAIYAHVWEANSEALEWYVRRGFAVEEALVEGYYRRLRPAGARVVRRVVGVGEYLRVGKKAMEGVDEVRLCGEERGDGDALGRVKRAEDGPWGLEGEARETARDDDTTDQIRRLGSGEGEDEGAEAGALGLVKRAEDGLGVVDGEEGEGDGDGDEPTDRKPDTAA</sequence>
<protein>
    <recommendedName>
        <fullName evidence="4">N-acetyltransferase domain-containing protein</fullName>
    </recommendedName>
</protein>
<evidence type="ECO:0000256" key="1">
    <source>
        <dbReference type="ARBA" id="ARBA00022679"/>
    </source>
</evidence>
<dbReference type="GO" id="GO:0016747">
    <property type="term" value="F:acyltransferase activity, transferring groups other than amino-acyl groups"/>
    <property type="evidence" value="ECO:0007669"/>
    <property type="project" value="InterPro"/>
</dbReference>
<dbReference type="SUPFAM" id="SSF55729">
    <property type="entry name" value="Acyl-CoA N-acyltransferases (Nat)"/>
    <property type="match status" value="1"/>
</dbReference>
<dbReference type="GO" id="GO:0007064">
    <property type="term" value="P:mitotic sister chromatid cohesion"/>
    <property type="evidence" value="ECO:0007669"/>
    <property type="project" value="TreeGrafter"/>
</dbReference>
<feature type="compositionally biased region" description="Basic and acidic residues" evidence="3">
    <location>
        <begin position="307"/>
        <end position="320"/>
    </location>
</feature>
<dbReference type="Proteomes" id="UP000324767">
    <property type="component" value="Unassembled WGS sequence"/>
</dbReference>
<dbReference type="CDD" id="cd04301">
    <property type="entry name" value="NAT_SF"/>
    <property type="match status" value="1"/>
</dbReference>
<dbReference type="GO" id="GO:0031415">
    <property type="term" value="C:NatA complex"/>
    <property type="evidence" value="ECO:0007669"/>
    <property type="project" value="TreeGrafter"/>
</dbReference>
<evidence type="ECO:0000259" key="4">
    <source>
        <dbReference type="PROSITE" id="PS51186"/>
    </source>
</evidence>
<keyword evidence="2" id="KW-0012">Acyltransferase</keyword>
<accession>A0A5M8Q049</accession>
<evidence type="ECO:0000313" key="6">
    <source>
        <dbReference type="Proteomes" id="UP000324767"/>
    </source>
</evidence>
<dbReference type="AlphaFoldDB" id="A0A5M8Q049"/>
<organism evidence="5 6">
    <name type="scientific">Lasallia pustulata</name>
    <dbReference type="NCBI Taxonomy" id="136370"/>
    <lineage>
        <taxon>Eukaryota</taxon>
        <taxon>Fungi</taxon>
        <taxon>Dikarya</taxon>
        <taxon>Ascomycota</taxon>
        <taxon>Pezizomycotina</taxon>
        <taxon>Lecanoromycetes</taxon>
        <taxon>OSLEUM clade</taxon>
        <taxon>Umbilicariomycetidae</taxon>
        <taxon>Umbilicariales</taxon>
        <taxon>Umbilicariaceae</taxon>
        <taxon>Lasallia</taxon>
    </lineage>
</organism>
<dbReference type="Pfam" id="PF00583">
    <property type="entry name" value="Acetyltransf_1"/>
    <property type="match status" value="1"/>
</dbReference>
<keyword evidence="1" id="KW-0808">Transferase</keyword>
<dbReference type="OrthoDB" id="47374at2759"/>